<name>A0ACC2PFX5_9HYME</name>
<keyword evidence="2" id="KW-1185">Reference proteome</keyword>
<evidence type="ECO:0000313" key="1">
    <source>
        <dbReference type="EMBL" id="KAJ8682343.1"/>
    </source>
</evidence>
<accession>A0ACC2PFX5</accession>
<dbReference type="Proteomes" id="UP001239111">
    <property type="component" value="Chromosome 1"/>
</dbReference>
<sequence>MANSYGTIQVMEDRIREEYQRFRNDVTVLQDSARIGELEKNVAKLHNIVKEALSAGKFHGWTTGQKAFLETTLHGTRRIDSVIKSARAEDRRSRVIFFEAESASKKRYRSTVEIDDPVPIKMTEQDKKDYESTNICHLCERGIVDPSDKVADHNHRGKGAYRGVAD</sequence>
<gene>
    <name evidence="1" type="ORF">QAD02_018135</name>
</gene>
<evidence type="ECO:0000313" key="2">
    <source>
        <dbReference type="Proteomes" id="UP001239111"/>
    </source>
</evidence>
<comment type="caution">
    <text evidence="1">The sequence shown here is derived from an EMBL/GenBank/DDBJ whole genome shotgun (WGS) entry which is preliminary data.</text>
</comment>
<dbReference type="EMBL" id="CM056741">
    <property type="protein sequence ID" value="KAJ8682343.1"/>
    <property type="molecule type" value="Genomic_DNA"/>
</dbReference>
<organism evidence="1 2">
    <name type="scientific">Eretmocerus hayati</name>
    <dbReference type="NCBI Taxonomy" id="131215"/>
    <lineage>
        <taxon>Eukaryota</taxon>
        <taxon>Metazoa</taxon>
        <taxon>Ecdysozoa</taxon>
        <taxon>Arthropoda</taxon>
        <taxon>Hexapoda</taxon>
        <taxon>Insecta</taxon>
        <taxon>Pterygota</taxon>
        <taxon>Neoptera</taxon>
        <taxon>Endopterygota</taxon>
        <taxon>Hymenoptera</taxon>
        <taxon>Apocrita</taxon>
        <taxon>Proctotrupomorpha</taxon>
        <taxon>Chalcidoidea</taxon>
        <taxon>Aphelinidae</taxon>
        <taxon>Aphelininae</taxon>
        <taxon>Eretmocerus</taxon>
    </lineage>
</organism>
<proteinExistence type="predicted"/>
<protein>
    <submittedName>
        <fullName evidence="1">Uncharacterized protein</fullName>
    </submittedName>
</protein>
<reference evidence="1" key="1">
    <citation type="submission" date="2023-04" db="EMBL/GenBank/DDBJ databases">
        <title>A chromosome-level genome assembly of the parasitoid wasp Eretmocerus hayati.</title>
        <authorList>
            <person name="Zhong Y."/>
            <person name="Liu S."/>
            <person name="Liu Y."/>
        </authorList>
    </citation>
    <scope>NUCLEOTIDE SEQUENCE</scope>
    <source>
        <strain evidence="1">ZJU_SS_LIU_2023</strain>
    </source>
</reference>